<reference evidence="15 16" key="1">
    <citation type="submission" date="2018-05" db="EMBL/GenBank/DDBJ databases">
        <title>A metagenomic window into the 2 km-deep terrestrial subsurface aquifer revealed taxonomically and functionally diverse microbial community comprising novel uncultured bacterial lineages.</title>
        <authorList>
            <person name="Kadnikov V.V."/>
            <person name="Mardanov A.V."/>
            <person name="Beletsky A.V."/>
            <person name="Banks D."/>
            <person name="Pimenov N.V."/>
            <person name="Frank Y.A."/>
            <person name="Karnachuk O.V."/>
            <person name="Ravin N.V."/>
        </authorList>
    </citation>
    <scope>NUCLEOTIDE SEQUENCE [LARGE SCALE GENOMIC DNA]</scope>
    <source>
        <strain evidence="15">BY5</strain>
    </source>
</reference>
<comment type="subcellular location">
    <subcellularLocation>
        <location evidence="2">Membrane</location>
        <topology evidence="2">Multi-pass membrane protein</topology>
    </subcellularLocation>
</comment>
<evidence type="ECO:0000256" key="4">
    <source>
        <dbReference type="ARBA" id="ARBA00022679"/>
    </source>
</evidence>
<feature type="transmembrane region" description="Helical" evidence="13">
    <location>
        <begin position="251"/>
        <end position="271"/>
    </location>
</feature>
<keyword evidence="5 13" id="KW-0812">Transmembrane</keyword>
<dbReference type="EMBL" id="QOQW01000002">
    <property type="protein sequence ID" value="RCK81341.1"/>
    <property type="molecule type" value="Genomic_DNA"/>
</dbReference>
<name>A0A367ZVI3_9BACT</name>
<keyword evidence="9" id="KW-0862">Zinc</keyword>
<evidence type="ECO:0000256" key="5">
    <source>
        <dbReference type="ARBA" id="ARBA00022692"/>
    </source>
</evidence>
<evidence type="ECO:0000256" key="10">
    <source>
        <dbReference type="ARBA" id="ARBA00022989"/>
    </source>
</evidence>
<comment type="caution">
    <text evidence="15">The sequence shown here is derived from an EMBL/GenBank/DDBJ whole genome shotgun (WGS) entry which is preliminary data.</text>
</comment>
<dbReference type="GO" id="GO:0061630">
    <property type="term" value="F:ubiquitin protein ligase activity"/>
    <property type="evidence" value="ECO:0007669"/>
    <property type="project" value="UniProtKB-EC"/>
</dbReference>
<evidence type="ECO:0000256" key="6">
    <source>
        <dbReference type="ARBA" id="ARBA00022723"/>
    </source>
</evidence>
<evidence type="ECO:0000256" key="1">
    <source>
        <dbReference type="ARBA" id="ARBA00000900"/>
    </source>
</evidence>
<organism evidence="15 16">
    <name type="scientific">Candidatus Ozemobacter sibiricus</name>
    <dbReference type="NCBI Taxonomy" id="2268124"/>
    <lineage>
        <taxon>Bacteria</taxon>
        <taxon>Candidatus Ozemobacteria</taxon>
        <taxon>Candidatus Ozemobacterales</taxon>
        <taxon>Candidatus Ozemobacteraceae</taxon>
        <taxon>Candidatus Ozemobacter</taxon>
    </lineage>
</organism>
<feature type="compositionally biased region" description="Basic and acidic residues" evidence="12">
    <location>
        <begin position="179"/>
        <end position="189"/>
    </location>
</feature>
<dbReference type="Proteomes" id="UP000252355">
    <property type="component" value="Unassembled WGS sequence"/>
</dbReference>
<comment type="catalytic activity">
    <reaction evidence="1">
        <text>S-ubiquitinyl-[E2 ubiquitin-conjugating enzyme]-L-cysteine + [acceptor protein]-L-lysine = [E2 ubiquitin-conjugating enzyme]-L-cysteine + N(6)-ubiquitinyl-[acceptor protein]-L-lysine.</text>
        <dbReference type="EC" id="2.3.2.27"/>
    </reaction>
</comment>
<keyword evidence="6" id="KW-0479">Metal-binding</keyword>
<dbReference type="InterPro" id="IPR022170">
    <property type="entry name" value="MUL1-like"/>
</dbReference>
<keyword evidence="8" id="KW-0833">Ubl conjugation pathway</keyword>
<keyword evidence="10 13" id="KW-1133">Transmembrane helix</keyword>
<dbReference type="EC" id="2.3.2.27" evidence="3"/>
<feature type="region of interest" description="Disordered" evidence="12">
    <location>
        <begin position="148"/>
        <end position="189"/>
    </location>
</feature>
<evidence type="ECO:0000256" key="8">
    <source>
        <dbReference type="ARBA" id="ARBA00022786"/>
    </source>
</evidence>
<keyword evidence="4" id="KW-0808">Transferase</keyword>
<evidence type="ECO:0000256" key="12">
    <source>
        <dbReference type="SAM" id="MobiDB-lite"/>
    </source>
</evidence>
<evidence type="ECO:0000256" key="2">
    <source>
        <dbReference type="ARBA" id="ARBA00004141"/>
    </source>
</evidence>
<dbReference type="Pfam" id="PF12483">
    <property type="entry name" value="GIDE"/>
    <property type="match status" value="1"/>
</dbReference>
<sequence length="272" mass="30111">MGWYLLLGGMLFLLGMLLLYFSAVQRAVGERFLSVRQLSLREIADTPPPPDTLVEVRGTIACDAPVTAALSRQPCAFFASSVRERVEETTWEENRRTGQLERQVRIVHRLLEERTDRVPFWLVDQEHRLFVDPHGAEIEGKTAVDRFLPAELPPRPPPPDQARSFAASVGTPGEPASSPDRKPPPPERRVLGTQQWESWLPLGATIGVIGSLQEREGKRMLAKSPSAGSLFLITERSLEDLVGAAQKAARFWLIAGGGACLLGLLIFLLGFR</sequence>
<evidence type="ECO:0000256" key="13">
    <source>
        <dbReference type="SAM" id="Phobius"/>
    </source>
</evidence>
<feature type="compositionally biased region" description="Pro residues" evidence="12">
    <location>
        <begin position="151"/>
        <end position="160"/>
    </location>
</feature>
<accession>A0A367ZVI3</accession>
<feature type="domain" description="E3 Ubiquitin ligase MUL1-like" evidence="14">
    <location>
        <begin position="99"/>
        <end position="265"/>
    </location>
</feature>
<evidence type="ECO:0000313" key="16">
    <source>
        <dbReference type="Proteomes" id="UP000252355"/>
    </source>
</evidence>
<evidence type="ECO:0000313" key="15">
    <source>
        <dbReference type="EMBL" id="RCK81341.1"/>
    </source>
</evidence>
<dbReference type="AlphaFoldDB" id="A0A367ZVI3"/>
<protein>
    <recommendedName>
        <fullName evidence="3">RING-type E3 ubiquitin transferase</fullName>
        <ecNumber evidence="3">2.3.2.27</ecNumber>
    </recommendedName>
</protein>
<keyword evidence="11 13" id="KW-0472">Membrane</keyword>
<evidence type="ECO:0000256" key="3">
    <source>
        <dbReference type="ARBA" id="ARBA00012483"/>
    </source>
</evidence>
<dbReference type="GO" id="GO:0016567">
    <property type="term" value="P:protein ubiquitination"/>
    <property type="evidence" value="ECO:0007669"/>
    <property type="project" value="InterPro"/>
</dbReference>
<gene>
    <name evidence="15" type="ORF">OZSIB_2210</name>
</gene>
<evidence type="ECO:0000256" key="7">
    <source>
        <dbReference type="ARBA" id="ARBA00022771"/>
    </source>
</evidence>
<evidence type="ECO:0000259" key="14">
    <source>
        <dbReference type="Pfam" id="PF12483"/>
    </source>
</evidence>
<evidence type="ECO:0000256" key="11">
    <source>
        <dbReference type="ARBA" id="ARBA00023136"/>
    </source>
</evidence>
<dbReference type="GO" id="GO:0016020">
    <property type="term" value="C:membrane"/>
    <property type="evidence" value="ECO:0007669"/>
    <property type="project" value="UniProtKB-SubCell"/>
</dbReference>
<dbReference type="GO" id="GO:0008270">
    <property type="term" value="F:zinc ion binding"/>
    <property type="evidence" value="ECO:0007669"/>
    <property type="project" value="UniProtKB-KW"/>
</dbReference>
<proteinExistence type="predicted"/>
<keyword evidence="7" id="KW-0863">Zinc-finger</keyword>
<evidence type="ECO:0000256" key="9">
    <source>
        <dbReference type="ARBA" id="ARBA00022833"/>
    </source>
</evidence>